<dbReference type="AlphaFoldDB" id="A0AAW0N3A9"/>
<evidence type="ECO:0000256" key="1">
    <source>
        <dbReference type="SAM" id="MobiDB-lite"/>
    </source>
</evidence>
<dbReference type="EMBL" id="JBBPFD010000017">
    <property type="protein sequence ID" value="KAK7891104.1"/>
    <property type="molecule type" value="Genomic_DNA"/>
</dbReference>
<evidence type="ECO:0000313" key="2">
    <source>
        <dbReference type="EMBL" id="KAK7891104.1"/>
    </source>
</evidence>
<name>A0AAW0N3A9_9GOBI</name>
<feature type="region of interest" description="Disordered" evidence="1">
    <location>
        <begin position="25"/>
        <end position="95"/>
    </location>
</feature>
<keyword evidence="3" id="KW-1185">Reference proteome</keyword>
<feature type="compositionally biased region" description="Acidic residues" evidence="1">
    <location>
        <begin position="282"/>
        <end position="307"/>
    </location>
</feature>
<comment type="caution">
    <text evidence="2">The sequence shown here is derived from an EMBL/GenBank/DDBJ whole genome shotgun (WGS) entry which is preliminary data.</text>
</comment>
<organism evidence="2 3">
    <name type="scientific">Mugilogobius chulae</name>
    <name type="common">yellowstripe goby</name>
    <dbReference type="NCBI Taxonomy" id="88201"/>
    <lineage>
        <taxon>Eukaryota</taxon>
        <taxon>Metazoa</taxon>
        <taxon>Chordata</taxon>
        <taxon>Craniata</taxon>
        <taxon>Vertebrata</taxon>
        <taxon>Euteleostomi</taxon>
        <taxon>Actinopterygii</taxon>
        <taxon>Neopterygii</taxon>
        <taxon>Teleostei</taxon>
        <taxon>Neoteleostei</taxon>
        <taxon>Acanthomorphata</taxon>
        <taxon>Gobiaria</taxon>
        <taxon>Gobiiformes</taxon>
        <taxon>Gobioidei</taxon>
        <taxon>Gobiidae</taxon>
        <taxon>Gobionellinae</taxon>
        <taxon>Mugilogobius</taxon>
    </lineage>
</organism>
<evidence type="ECO:0000313" key="3">
    <source>
        <dbReference type="Proteomes" id="UP001460270"/>
    </source>
</evidence>
<reference evidence="3" key="1">
    <citation type="submission" date="2024-04" db="EMBL/GenBank/DDBJ databases">
        <title>Salinicola lusitanus LLJ914,a marine bacterium isolated from the Okinawa Trough.</title>
        <authorList>
            <person name="Li J."/>
        </authorList>
    </citation>
    <scope>NUCLEOTIDE SEQUENCE [LARGE SCALE GENOMIC DNA]</scope>
</reference>
<feature type="compositionally biased region" description="Basic and acidic residues" evidence="1">
    <location>
        <begin position="25"/>
        <end position="36"/>
    </location>
</feature>
<gene>
    <name evidence="2" type="ORF">WMY93_023067</name>
</gene>
<feature type="region of interest" description="Disordered" evidence="1">
    <location>
        <begin position="241"/>
        <end position="318"/>
    </location>
</feature>
<dbReference type="Proteomes" id="UP001460270">
    <property type="component" value="Unassembled WGS sequence"/>
</dbReference>
<accession>A0AAW0N3A9</accession>
<proteinExistence type="predicted"/>
<protein>
    <submittedName>
        <fullName evidence="2">Uncharacterized protein</fullName>
    </submittedName>
</protein>
<sequence>MPKRKSDTTERDWLRRNVPARTLTRRIDKALTDIRKHTAPTLHESDEDGSQTERHRAEPLKQAQEGENPTQVEEQRAEPFIIAQESDDDSSQIQEQTAEHLTLGQENNEDATQIQQHRAGSSTMLQDSVPQELQDVDSHGLTEGQMSEVSDAYMQELKSQFNTDPSGVSQEEKALLTDRDVHSWQLTPANPSPNPNPDLTCLWGVNVVDEELVMKNALCQIEERIWRERGMWDRGLATERNQREKLQHQSWTGFKAQRKKKRKREEEEMRRRRRSRQRGGGDEEEQEGEEEGGEVDKEEEEQEEVEDVGYIMHDLPHS</sequence>